<evidence type="ECO:0000256" key="7">
    <source>
        <dbReference type="ARBA" id="ARBA00037982"/>
    </source>
</evidence>
<evidence type="ECO:0000313" key="17">
    <source>
        <dbReference type="Proteomes" id="UP000027195"/>
    </source>
</evidence>
<dbReference type="Gene3D" id="3.30.930.10">
    <property type="entry name" value="Bira Bifunctional Protein, Domain 2"/>
    <property type="match status" value="1"/>
</dbReference>
<feature type="binding site" evidence="11">
    <location>
        <begin position="561"/>
        <end position="569"/>
    </location>
    <ligand>
        <name>ATP</name>
        <dbReference type="ChEBI" id="CHEBI:30616"/>
    </ligand>
</feature>
<dbReference type="EC" id="2.7.11.1" evidence="1"/>
<feature type="binding site" evidence="12">
    <location>
        <position position="585"/>
    </location>
    <ligand>
        <name>ATP</name>
        <dbReference type="ChEBI" id="CHEBI:30616"/>
    </ligand>
</feature>
<dbReference type="Proteomes" id="UP000027195">
    <property type="component" value="Unassembled WGS sequence"/>
</dbReference>
<dbReference type="Gene3D" id="3.40.50.800">
    <property type="entry name" value="Anticodon-binding domain"/>
    <property type="match status" value="1"/>
</dbReference>
<feature type="domain" description="Protein kinase" evidence="14">
    <location>
        <begin position="214"/>
        <end position="503"/>
    </location>
</feature>
<evidence type="ECO:0000259" key="15">
    <source>
        <dbReference type="PROSITE" id="PS50908"/>
    </source>
</evidence>
<dbReference type="CDD" id="cd14046">
    <property type="entry name" value="STKc_EIF2AK4_GCN2_rpt2"/>
    <property type="match status" value="1"/>
</dbReference>
<reference evidence="17" key="1">
    <citation type="journal article" date="2014" name="Proc. Natl. Acad. Sci. U.S.A.">
        <title>Extensive sampling of basidiomycete genomes demonstrates inadequacy of the white-rot/brown-rot paradigm for wood decay fungi.</title>
        <authorList>
            <person name="Riley R."/>
            <person name="Salamov A.A."/>
            <person name="Brown D.W."/>
            <person name="Nagy L.G."/>
            <person name="Floudas D."/>
            <person name="Held B.W."/>
            <person name="Levasseur A."/>
            <person name="Lombard V."/>
            <person name="Morin E."/>
            <person name="Otillar R."/>
            <person name="Lindquist E.A."/>
            <person name="Sun H."/>
            <person name="LaButti K.M."/>
            <person name="Schmutz J."/>
            <person name="Jabbour D."/>
            <person name="Luo H."/>
            <person name="Baker S.E."/>
            <person name="Pisabarro A.G."/>
            <person name="Walton J.D."/>
            <person name="Blanchette R.A."/>
            <person name="Henrissat B."/>
            <person name="Martin F."/>
            <person name="Cullen D."/>
            <person name="Hibbett D.S."/>
            <person name="Grigoriev I.V."/>
        </authorList>
    </citation>
    <scope>NUCLEOTIDE SEQUENCE [LARGE SCALE GENOMIC DNA]</scope>
    <source>
        <strain evidence="17">FD-172 SS1</strain>
    </source>
</reference>
<dbReference type="SMART" id="SM00591">
    <property type="entry name" value="RWD"/>
    <property type="match status" value="1"/>
</dbReference>
<dbReference type="InterPro" id="IPR006575">
    <property type="entry name" value="RWD_dom"/>
</dbReference>
<comment type="catalytic activity">
    <reaction evidence="9">
        <text>L-seryl-[protein] + ATP = O-phospho-L-seryl-[protein] + ADP + H(+)</text>
        <dbReference type="Rhea" id="RHEA:17989"/>
        <dbReference type="Rhea" id="RHEA-COMP:9863"/>
        <dbReference type="Rhea" id="RHEA-COMP:11604"/>
        <dbReference type="ChEBI" id="CHEBI:15378"/>
        <dbReference type="ChEBI" id="CHEBI:29999"/>
        <dbReference type="ChEBI" id="CHEBI:30616"/>
        <dbReference type="ChEBI" id="CHEBI:83421"/>
        <dbReference type="ChEBI" id="CHEBI:456216"/>
        <dbReference type="EC" id="2.7.11.1"/>
    </reaction>
</comment>
<dbReference type="SUPFAM" id="SSF56112">
    <property type="entry name" value="Protein kinase-like (PK-like)"/>
    <property type="match status" value="2"/>
</dbReference>
<dbReference type="OrthoDB" id="341578at2759"/>
<protein>
    <recommendedName>
        <fullName evidence="1">non-specific serine/threonine protein kinase</fullName>
        <ecNumber evidence="1">2.7.11.1</ecNumber>
    </recommendedName>
</protein>
<dbReference type="InParanoid" id="A0A067MZ94"/>
<evidence type="ECO:0000256" key="6">
    <source>
        <dbReference type="ARBA" id="ARBA00022840"/>
    </source>
</evidence>
<dbReference type="GO" id="GO:0005634">
    <property type="term" value="C:nucleus"/>
    <property type="evidence" value="ECO:0007669"/>
    <property type="project" value="TreeGrafter"/>
</dbReference>
<dbReference type="PANTHER" id="PTHR11042:SF136">
    <property type="entry name" value="EIF-2-ALPHA KINASE GCN2"/>
    <property type="match status" value="1"/>
</dbReference>
<keyword evidence="6 11" id="KW-0067">ATP-binding</keyword>
<dbReference type="InterPro" id="IPR024435">
    <property type="entry name" value="HisRS-related_dom"/>
</dbReference>
<keyword evidence="5" id="KW-0418">Kinase</keyword>
<feature type="compositionally biased region" description="Polar residues" evidence="13">
    <location>
        <begin position="698"/>
        <end position="711"/>
    </location>
</feature>
<dbReference type="STRING" id="930990.A0A067MZ94"/>
<comment type="catalytic activity">
    <reaction evidence="8">
        <text>L-threonyl-[protein] + ATP = O-phospho-L-threonyl-[protein] + ADP + H(+)</text>
        <dbReference type="Rhea" id="RHEA:46608"/>
        <dbReference type="Rhea" id="RHEA-COMP:11060"/>
        <dbReference type="Rhea" id="RHEA-COMP:11605"/>
        <dbReference type="ChEBI" id="CHEBI:15378"/>
        <dbReference type="ChEBI" id="CHEBI:30013"/>
        <dbReference type="ChEBI" id="CHEBI:30616"/>
        <dbReference type="ChEBI" id="CHEBI:61977"/>
        <dbReference type="ChEBI" id="CHEBI:456216"/>
        <dbReference type="EC" id="2.7.11.1"/>
    </reaction>
</comment>
<accession>A0A067MZ94</accession>
<name>A0A067MZ94_BOTB1</name>
<feature type="region of interest" description="Disordered" evidence="13">
    <location>
        <begin position="680"/>
        <end position="717"/>
    </location>
</feature>
<evidence type="ECO:0000259" key="14">
    <source>
        <dbReference type="PROSITE" id="PS50011"/>
    </source>
</evidence>
<dbReference type="Gene3D" id="3.30.200.20">
    <property type="entry name" value="Phosphorylase Kinase, domain 1"/>
    <property type="match status" value="1"/>
</dbReference>
<evidence type="ECO:0000256" key="10">
    <source>
        <dbReference type="PIRSR" id="PIRSR000660-1"/>
    </source>
</evidence>
<dbReference type="PROSITE" id="PS50908">
    <property type="entry name" value="RWD"/>
    <property type="match status" value="1"/>
</dbReference>
<feature type="domain" description="Protein kinase" evidence="14">
    <location>
        <begin position="555"/>
        <end position="919"/>
    </location>
</feature>
<sequence>MDSIEQEINVIKEIYGDTFELEKRRVWQAASTPPAFSIIITPDNDDVQDVSVKLYVKYSNTYPRAPAIFTLQQPQGLSPAQVTTLTKLVRERSLELVGEVMVFEIRMLISDWIATNNSVAKRSANKPGPSVSLATEMTERAKQLEEAQQLRANQEADSIRQREEQHASYLAQRIEEDIHRREEKVRAEKERRKSRLESTDEDGEEDLRSQNITFEGGVDVGANVLFEVFKLFSPRQDGFGTTYVAEPATDDFHECPPLELHAIVFDADYYMTTQGKKKLRDLEKEIRVLCGVRHRNLARVYAASLDIKASESPRLSILMDRLPPLSLRELLQNCDNLKAPKALDYMKQITSALEVLHLHDLVHRGITPANILISKAVGASEVAHIVVARACYHQRIVDLHKSNAFGPKTSGEIRAPDSWCSFEMLESPHQYNHKRDIWSLGIVFIQMLIGLDVLTWYDHAVAALDAVDLPILLKDAIRSMFDSPKRKGINCTKLIERFSSITLDTIMKSASNPIISDLGTPMGPSHFGSSPEVGYFAAPPRAAPPPRTSRYREDWEELEFLGKGGFGSVVKAKNKLDGRIYAVKKIKLRRENDGKILREVNALSRLSHAFIVRYYTTWLETTIAGTETPSETDSSDITGDDEDESQYGRRFNDPDLDDDQLFHIDDLSLRSPFSTSNSFPSIHFGDDSDSHSYREEGGTSSDSTPGQSPVTTRGIPVRAPRVAPQVLYIQMEFVERQTLKEAIEEGLSEDEAWRLFRQILEALAHISSLGIVHRDIKLTNIFIDAKRDVKVGDFGLATSSLAAVDPSDVSDGHTTDVELTTGVGTGLYIAPEVSSRGGSRNHNKADMYSLGIVFFEMNWPPFDTDTERYHVLQALRLPSITFPSNWENRPRQHEIILQLLQHDPDLRPSAHELTKSKLLPERMEEENIKEALRLMVDPTSPRYEALLRSLFNQPIDPAKDFSYDIFADQSQERAPLNGIVRDHVVSLFRLHGAIDVDPPLFVPVSDLYPADHSQPPTFLDRQGELITLPKTIIIPLARSAARANLERIKRFHIGHTFEPQATGGQPKAWLQAAFDIISPDVASMAAEAEVISVVNECIDLFPGISKEPWNIHITNSKAMEIMMSHLPKNLREDVMAILEQSKSSFPQKRSSLSKIGLSRMIIDELEVLLETDDIDGILPRLQRIGRVNPLLSDAIKDIQQTVRYATLMGVRRRFYFRPMIMANQPQYGNGIMFEFRGTKRTDVIARGGRYDHLITRYAQPSTKRTPVKAIGVQIALERIRLALASHQRQSVDTLIKDERTFGLWSPRRCDVYIIGFRPGQLEARMELAAHLWQHGISADLMYESAIDSGHEGHVTAGLRQGILFLIWLRPKSLRHDQTVYKVKSVLKGTENEVRPQDLVGWLTHQLAEQKRIDASSSSANGTGITEYNLASVVPPKESSTAVGSSIQVVLPPDREGRKQQRHKTKLQYHEKAFAMESELKSAMQGNGTGFPMIAVDAPSLAGNPHGVPSPVYLGCLTERGSFEEAGKWQQICIFILSQG</sequence>
<feature type="region of interest" description="Disordered" evidence="13">
    <location>
        <begin position="626"/>
        <end position="656"/>
    </location>
</feature>
<dbReference type="GO" id="GO:0005737">
    <property type="term" value="C:cytoplasm"/>
    <property type="evidence" value="ECO:0007669"/>
    <property type="project" value="TreeGrafter"/>
</dbReference>
<feature type="compositionally biased region" description="Basic and acidic residues" evidence="13">
    <location>
        <begin position="684"/>
        <end position="697"/>
    </location>
</feature>
<feature type="domain" description="RWD" evidence="15">
    <location>
        <begin position="6"/>
        <end position="116"/>
    </location>
</feature>
<dbReference type="Pfam" id="PF05773">
    <property type="entry name" value="RWD"/>
    <property type="match status" value="1"/>
</dbReference>
<comment type="similarity">
    <text evidence="7">Belongs to the protein kinase superfamily. Ser/Thr protein kinase family. GCN2 subfamily.</text>
</comment>
<evidence type="ECO:0000256" key="5">
    <source>
        <dbReference type="ARBA" id="ARBA00022777"/>
    </source>
</evidence>
<keyword evidence="4 11" id="KW-0547">Nucleotide-binding</keyword>
<evidence type="ECO:0000256" key="11">
    <source>
        <dbReference type="PIRSR" id="PIRSR000660-2"/>
    </source>
</evidence>
<evidence type="ECO:0000256" key="1">
    <source>
        <dbReference type="ARBA" id="ARBA00012513"/>
    </source>
</evidence>
<dbReference type="PANTHER" id="PTHR11042">
    <property type="entry name" value="EUKARYOTIC TRANSLATION INITIATION FACTOR 2-ALPHA KINASE EIF2-ALPHA KINASE -RELATED"/>
    <property type="match status" value="1"/>
</dbReference>
<dbReference type="InterPro" id="IPR045864">
    <property type="entry name" value="aa-tRNA-synth_II/BPL/LPL"/>
</dbReference>
<dbReference type="SMART" id="SM00220">
    <property type="entry name" value="S_TKc"/>
    <property type="match status" value="1"/>
</dbReference>
<dbReference type="HOGENOM" id="CLU_001222_2_0_1"/>
<evidence type="ECO:0000256" key="2">
    <source>
        <dbReference type="ARBA" id="ARBA00022527"/>
    </source>
</evidence>
<dbReference type="InterPro" id="IPR017441">
    <property type="entry name" value="Protein_kinase_ATP_BS"/>
</dbReference>
<dbReference type="Pfam" id="PF12745">
    <property type="entry name" value="HGTP_anticodon2"/>
    <property type="match status" value="1"/>
</dbReference>
<feature type="binding site" evidence="11">
    <location>
        <position position="584"/>
    </location>
    <ligand>
        <name>ATP</name>
        <dbReference type="ChEBI" id="CHEBI:30616"/>
    </ligand>
</feature>
<dbReference type="Gene3D" id="1.10.510.10">
    <property type="entry name" value="Transferase(Phosphotransferase) domain 1"/>
    <property type="match status" value="2"/>
</dbReference>
<evidence type="ECO:0000256" key="9">
    <source>
        <dbReference type="ARBA" id="ARBA00048679"/>
    </source>
</evidence>
<keyword evidence="3" id="KW-0808">Transferase</keyword>
<evidence type="ECO:0000256" key="4">
    <source>
        <dbReference type="ARBA" id="ARBA00022741"/>
    </source>
</evidence>
<dbReference type="PROSITE" id="PS00108">
    <property type="entry name" value="PROTEIN_KINASE_ST"/>
    <property type="match status" value="1"/>
</dbReference>
<gene>
    <name evidence="16" type="ORF">BOTBODRAFT_26940</name>
</gene>
<dbReference type="GO" id="GO:0000077">
    <property type="term" value="P:DNA damage checkpoint signaling"/>
    <property type="evidence" value="ECO:0007669"/>
    <property type="project" value="InterPro"/>
</dbReference>
<dbReference type="GO" id="GO:0004694">
    <property type="term" value="F:eukaryotic translation initiation factor 2alpha kinase activity"/>
    <property type="evidence" value="ECO:0007669"/>
    <property type="project" value="InterPro"/>
</dbReference>
<evidence type="ECO:0000313" key="16">
    <source>
        <dbReference type="EMBL" id="KDQ20929.1"/>
    </source>
</evidence>
<feature type="compositionally biased region" description="Polar residues" evidence="13">
    <location>
        <begin position="626"/>
        <end position="637"/>
    </location>
</feature>
<proteinExistence type="inferred from homology"/>
<dbReference type="PIRSF" id="PIRSF000660">
    <property type="entry name" value="Ser/Thr_PK_GCN2"/>
    <property type="match status" value="1"/>
</dbReference>
<feature type="compositionally biased region" description="Basic and acidic residues" evidence="13">
    <location>
        <begin position="182"/>
        <end position="198"/>
    </location>
</feature>
<evidence type="ECO:0000256" key="12">
    <source>
        <dbReference type="PROSITE-ProRule" id="PRU10141"/>
    </source>
</evidence>
<organism evidence="16 17">
    <name type="scientific">Botryobasidium botryosum (strain FD-172 SS1)</name>
    <dbReference type="NCBI Taxonomy" id="930990"/>
    <lineage>
        <taxon>Eukaryota</taxon>
        <taxon>Fungi</taxon>
        <taxon>Dikarya</taxon>
        <taxon>Basidiomycota</taxon>
        <taxon>Agaricomycotina</taxon>
        <taxon>Agaricomycetes</taxon>
        <taxon>Cantharellales</taxon>
        <taxon>Botryobasidiaceae</taxon>
        <taxon>Botryobasidium</taxon>
    </lineage>
</organism>
<dbReference type="Pfam" id="PF13393">
    <property type="entry name" value="tRNA-synt_His"/>
    <property type="match status" value="1"/>
</dbReference>
<dbReference type="InterPro" id="IPR016255">
    <property type="entry name" value="Gcn2"/>
</dbReference>
<dbReference type="Gene3D" id="3.10.110.10">
    <property type="entry name" value="Ubiquitin Conjugating Enzyme"/>
    <property type="match status" value="1"/>
</dbReference>
<dbReference type="SUPFAM" id="SSF55681">
    <property type="entry name" value="Class II aaRS and biotin synthetases"/>
    <property type="match status" value="1"/>
</dbReference>
<dbReference type="Pfam" id="PF00069">
    <property type="entry name" value="Pkinase"/>
    <property type="match status" value="3"/>
</dbReference>
<dbReference type="GO" id="GO:0005524">
    <property type="term" value="F:ATP binding"/>
    <property type="evidence" value="ECO:0007669"/>
    <property type="project" value="UniProtKB-UniRule"/>
</dbReference>
<dbReference type="FunCoup" id="A0A067MZ94">
    <property type="interactions" value="624"/>
</dbReference>
<dbReference type="PROSITE" id="PS50011">
    <property type="entry name" value="PROTEIN_KINASE_DOM"/>
    <property type="match status" value="2"/>
</dbReference>
<dbReference type="PROSITE" id="PS00107">
    <property type="entry name" value="PROTEIN_KINASE_ATP"/>
    <property type="match status" value="1"/>
</dbReference>
<dbReference type="InterPro" id="IPR016135">
    <property type="entry name" value="UBQ-conjugating_enzyme/RWD"/>
</dbReference>
<evidence type="ECO:0000256" key="13">
    <source>
        <dbReference type="SAM" id="MobiDB-lite"/>
    </source>
</evidence>
<dbReference type="CDD" id="cd23823">
    <property type="entry name" value="RWD_GCN2"/>
    <property type="match status" value="1"/>
</dbReference>
<dbReference type="SUPFAM" id="SSF54495">
    <property type="entry name" value="UBC-like"/>
    <property type="match status" value="1"/>
</dbReference>
<evidence type="ECO:0000256" key="8">
    <source>
        <dbReference type="ARBA" id="ARBA00047899"/>
    </source>
</evidence>
<dbReference type="InterPro" id="IPR008271">
    <property type="entry name" value="Ser/Thr_kinase_AS"/>
</dbReference>
<feature type="active site" description="Proton acceptor" evidence="10">
    <location>
        <position position="775"/>
    </location>
</feature>
<dbReference type="InterPro" id="IPR000719">
    <property type="entry name" value="Prot_kinase_dom"/>
</dbReference>
<feature type="region of interest" description="Disordered" evidence="13">
    <location>
        <begin position="182"/>
        <end position="210"/>
    </location>
</feature>
<dbReference type="InterPro" id="IPR050339">
    <property type="entry name" value="CC_SR_Kinase"/>
</dbReference>
<keyword evidence="2" id="KW-0723">Serine/threonine-protein kinase</keyword>
<dbReference type="EMBL" id="KL198017">
    <property type="protein sequence ID" value="KDQ20929.1"/>
    <property type="molecule type" value="Genomic_DNA"/>
</dbReference>
<keyword evidence="17" id="KW-1185">Reference proteome</keyword>
<evidence type="ECO:0000256" key="3">
    <source>
        <dbReference type="ARBA" id="ARBA00022679"/>
    </source>
</evidence>
<dbReference type="InterPro" id="IPR011009">
    <property type="entry name" value="Kinase-like_dom_sf"/>
</dbReference>
<dbReference type="InterPro" id="IPR041715">
    <property type="entry name" value="HisRS-like_core"/>
</dbReference>
<dbReference type="InterPro" id="IPR036621">
    <property type="entry name" value="Anticodon-bd_dom_sf"/>
</dbReference>